<dbReference type="InterPro" id="IPR000713">
    <property type="entry name" value="Mur_ligase_N"/>
</dbReference>
<evidence type="ECO:0000256" key="15">
    <source>
        <dbReference type="HAMAP-Rule" id="MF_00208"/>
    </source>
</evidence>
<dbReference type="InterPro" id="IPR005761">
    <property type="entry name" value="UDP-N-AcMur-Glu-dNH2Pim_ligase"/>
</dbReference>
<dbReference type="GO" id="GO:0051301">
    <property type="term" value="P:cell division"/>
    <property type="evidence" value="ECO:0007669"/>
    <property type="project" value="UniProtKB-KW"/>
</dbReference>
<protein>
    <recommendedName>
        <fullName evidence="11 15">UDP-N-acetylmuramoyl-L-alanyl-D-glutamate--2,6-diaminopimelate ligase</fullName>
        <ecNumber evidence="10 15">6.3.2.13</ecNumber>
    </recommendedName>
    <alternativeName>
        <fullName evidence="12 15">Meso-A2pm-adding enzyme</fullName>
    </alternativeName>
    <alternativeName>
        <fullName evidence="13 15">Meso-diaminopimelate-adding enzyme</fullName>
    </alternativeName>
    <alternativeName>
        <fullName evidence="14 15">UDP-MurNAc-L-Ala-D-Glu:meso-diaminopimelate ligase</fullName>
    </alternativeName>
    <alternativeName>
        <fullName evidence="15">UDP-MurNAc-tripeptide synthetase</fullName>
    </alternativeName>
    <alternativeName>
        <fullName evidence="15">UDP-N-acetylmuramyl-tripeptide synthetase</fullName>
    </alternativeName>
</protein>
<dbReference type="GO" id="GO:0005737">
    <property type="term" value="C:cytoplasm"/>
    <property type="evidence" value="ECO:0007669"/>
    <property type="project" value="UniProtKB-SubCell"/>
</dbReference>
<dbReference type="UniPathway" id="UPA00219"/>
<feature type="binding site" evidence="15">
    <location>
        <position position="178"/>
    </location>
    <ligand>
        <name>UDP-N-acetyl-alpha-D-muramoyl-L-alanyl-D-glutamate</name>
        <dbReference type="ChEBI" id="CHEBI:83900"/>
    </ligand>
</feature>
<dbReference type="NCBIfam" id="NF001126">
    <property type="entry name" value="PRK00139.1-4"/>
    <property type="match status" value="1"/>
</dbReference>
<dbReference type="SUPFAM" id="SSF53623">
    <property type="entry name" value="MurD-like peptide ligases, catalytic domain"/>
    <property type="match status" value="1"/>
</dbReference>
<dbReference type="InterPro" id="IPR013221">
    <property type="entry name" value="Mur_ligase_cen"/>
</dbReference>
<keyword evidence="15" id="KW-0067">ATP-binding</keyword>
<dbReference type="PANTHER" id="PTHR23135:SF4">
    <property type="entry name" value="UDP-N-ACETYLMURAMOYL-L-ALANYL-D-GLUTAMATE--2,6-DIAMINOPIMELATE LIGASE MURE HOMOLOG, CHLOROPLASTIC"/>
    <property type="match status" value="1"/>
</dbReference>
<feature type="binding site" evidence="15">
    <location>
        <position position="186"/>
    </location>
    <ligand>
        <name>UDP-N-acetyl-alpha-D-muramoyl-L-alanyl-D-glutamate</name>
        <dbReference type="ChEBI" id="CHEBI:83900"/>
    </ligand>
</feature>
<feature type="binding site" evidence="15">
    <location>
        <begin position="406"/>
        <end position="409"/>
    </location>
    <ligand>
        <name>meso-2,6-diaminopimelate</name>
        <dbReference type="ChEBI" id="CHEBI:57791"/>
    </ligand>
</feature>
<feature type="binding site" evidence="15">
    <location>
        <position position="464"/>
    </location>
    <ligand>
        <name>meso-2,6-diaminopimelate</name>
        <dbReference type="ChEBI" id="CHEBI:57791"/>
    </ligand>
</feature>
<evidence type="ECO:0000256" key="2">
    <source>
        <dbReference type="ARBA" id="ARBA00005898"/>
    </source>
</evidence>
<dbReference type="GO" id="GO:0009252">
    <property type="term" value="P:peptidoglycan biosynthetic process"/>
    <property type="evidence" value="ECO:0007669"/>
    <property type="project" value="UniProtKB-UniRule"/>
</dbReference>
<evidence type="ECO:0000259" key="18">
    <source>
        <dbReference type="Pfam" id="PF02875"/>
    </source>
</evidence>
<dbReference type="EMBL" id="QSLN01000008">
    <property type="protein sequence ID" value="RDV82898.1"/>
    <property type="molecule type" value="Genomic_DNA"/>
</dbReference>
<dbReference type="EC" id="6.3.2.13" evidence="10 15"/>
<dbReference type="Gene3D" id="3.40.1390.10">
    <property type="entry name" value="MurE/MurF, N-terminal domain"/>
    <property type="match status" value="1"/>
</dbReference>
<feature type="short sequence motif" description="Meso-diaminopimelate recognition motif" evidence="15">
    <location>
        <begin position="406"/>
        <end position="409"/>
    </location>
</feature>
<keyword evidence="21" id="KW-1185">Reference proteome</keyword>
<comment type="pathway">
    <text evidence="1 15 16">Cell wall biogenesis; peptidoglycan biosynthesis.</text>
</comment>
<keyword evidence="15" id="KW-0460">Magnesium</keyword>
<evidence type="ECO:0000256" key="10">
    <source>
        <dbReference type="ARBA" id="ARBA00066633"/>
    </source>
</evidence>
<evidence type="ECO:0000256" key="12">
    <source>
        <dbReference type="ARBA" id="ARBA00075482"/>
    </source>
</evidence>
<evidence type="ECO:0000256" key="3">
    <source>
        <dbReference type="ARBA" id="ARBA00022618"/>
    </source>
</evidence>
<gene>
    <name evidence="15" type="primary">murE</name>
    <name evidence="20" type="ORF">DXX99_06765</name>
</gene>
<dbReference type="PANTHER" id="PTHR23135">
    <property type="entry name" value="MUR LIGASE FAMILY MEMBER"/>
    <property type="match status" value="1"/>
</dbReference>
<organism evidence="20 21">
    <name type="scientific">Ammonifex thiophilus</name>
    <dbReference type="NCBI Taxonomy" id="444093"/>
    <lineage>
        <taxon>Bacteria</taxon>
        <taxon>Bacillati</taxon>
        <taxon>Bacillota</taxon>
        <taxon>Clostridia</taxon>
        <taxon>Thermoanaerobacterales</taxon>
        <taxon>Thermoanaerobacteraceae</taxon>
        <taxon>Ammonifex</taxon>
    </lineage>
</organism>
<feature type="domain" description="Mur ligase N-terminal catalytic" evidence="17">
    <location>
        <begin position="23"/>
        <end position="95"/>
    </location>
</feature>
<feature type="binding site" evidence="15">
    <location>
        <position position="382"/>
    </location>
    <ligand>
        <name>meso-2,6-diaminopimelate</name>
        <dbReference type="ChEBI" id="CHEBI:57791"/>
    </ligand>
</feature>
<evidence type="ECO:0000256" key="4">
    <source>
        <dbReference type="ARBA" id="ARBA00022960"/>
    </source>
</evidence>
<keyword evidence="7 15" id="KW-0961">Cell wall biogenesis/degradation</keyword>
<evidence type="ECO:0000259" key="17">
    <source>
        <dbReference type="Pfam" id="PF01225"/>
    </source>
</evidence>
<dbReference type="InterPro" id="IPR035911">
    <property type="entry name" value="MurE/MurF_N"/>
</dbReference>
<feature type="binding site" evidence="15">
    <location>
        <begin position="151"/>
        <end position="152"/>
    </location>
    <ligand>
        <name>UDP-N-acetyl-alpha-D-muramoyl-L-alanyl-D-glutamate</name>
        <dbReference type="ChEBI" id="CHEBI:83900"/>
    </ligand>
</feature>
<keyword evidence="5 15" id="KW-0573">Peptidoglycan synthesis</keyword>
<feature type="binding site" evidence="15">
    <location>
        <position position="460"/>
    </location>
    <ligand>
        <name>meso-2,6-diaminopimelate</name>
        <dbReference type="ChEBI" id="CHEBI:57791"/>
    </ligand>
</feature>
<evidence type="ECO:0000256" key="1">
    <source>
        <dbReference type="ARBA" id="ARBA00004752"/>
    </source>
</evidence>
<dbReference type="Pfam" id="PF02875">
    <property type="entry name" value="Mur_ligase_C"/>
    <property type="match status" value="1"/>
</dbReference>
<keyword evidence="3 15" id="KW-0132">Cell division</keyword>
<evidence type="ECO:0000259" key="19">
    <source>
        <dbReference type="Pfam" id="PF08245"/>
    </source>
</evidence>
<feature type="modified residue" description="N6-carboxylysine" evidence="15">
    <location>
        <position position="218"/>
    </location>
</feature>
<dbReference type="GO" id="GO:0005524">
    <property type="term" value="F:ATP binding"/>
    <property type="evidence" value="ECO:0007669"/>
    <property type="project" value="UniProtKB-UniRule"/>
</dbReference>
<keyword evidence="6 15" id="KW-0131">Cell cycle</keyword>
<dbReference type="SUPFAM" id="SSF53244">
    <property type="entry name" value="MurD-like peptide ligases, peptide-binding domain"/>
    <property type="match status" value="1"/>
</dbReference>
<dbReference type="Pfam" id="PF01225">
    <property type="entry name" value="Mur_ligase"/>
    <property type="match status" value="1"/>
</dbReference>
<keyword evidence="15 20" id="KW-0436">Ligase</keyword>
<evidence type="ECO:0000256" key="16">
    <source>
        <dbReference type="RuleBase" id="RU004135"/>
    </source>
</evidence>
<feature type="domain" description="Mur ligase central" evidence="19">
    <location>
        <begin position="107"/>
        <end position="311"/>
    </location>
</feature>
<dbReference type="Pfam" id="PF08245">
    <property type="entry name" value="Mur_ligase_M"/>
    <property type="match status" value="1"/>
</dbReference>
<evidence type="ECO:0000313" key="21">
    <source>
        <dbReference type="Proteomes" id="UP000256329"/>
    </source>
</evidence>
<evidence type="ECO:0000256" key="5">
    <source>
        <dbReference type="ARBA" id="ARBA00022984"/>
    </source>
</evidence>
<dbReference type="NCBIfam" id="NF001124">
    <property type="entry name" value="PRK00139.1-2"/>
    <property type="match status" value="1"/>
</dbReference>
<dbReference type="OrthoDB" id="9800958at2"/>
<evidence type="ECO:0000256" key="14">
    <source>
        <dbReference type="ARBA" id="ARBA00081560"/>
    </source>
</evidence>
<feature type="domain" description="Mur ligase C-terminal" evidence="18">
    <location>
        <begin position="333"/>
        <end position="462"/>
    </location>
</feature>
<feature type="binding site" evidence="15">
    <location>
        <begin position="109"/>
        <end position="115"/>
    </location>
    <ligand>
        <name>ATP</name>
        <dbReference type="ChEBI" id="CHEBI:30616"/>
    </ligand>
</feature>
<keyword evidence="15" id="KW-0963">Cytoplasm</keyword>
<comment type="similarity">
    <text evidence="2 15">Belongs to the MurCDEF family. MurE subfamily.</text>
</comment>
<feature type="binding site" evidence="15">
    <location>
        <position position="29"/>
    </location>
    <ligand>
        <name>UDP-N-acetyl-alpha-D-muramoyl-L-alanyl-D-glutamate</name>
        <dbReference type="ChEBI" id="CHEBI:83900"/>
    </ligand>
</feature>
<keyword evidence="4 15" id="KW-0133">Cell shape</keyword>
<dbReference type="GO" id="GO:0000287">
    <property type="term" value="F:magnesium ion binding"/>
    <property type="evidence" value="ECO:0007669"/>
    <property type="project" value="UniProtKB-UniRule"/>
</dbReference>
<dbReference type="FunFam" id="3.90.190.20:FF:000006">
    <property type="entry name" value="UDP-N-acetylmuramoyl-L-alanyl-D-glutamate--2,6-diaminopimelate ligase"/>
    <property type="match status" value="1"/>
</dbReference>
<evidence type="ECO:0000256" key="6">
    <source>
        <dbReference type="ARBA" id="ARBA00023306"/>
    </source>
</evidence>
<name>A0A3D8P4M6_9THEO</name>
<dbReference type="InterPro" id="IPR036565">
    <property type="entry name" value="Mur-like_cat_sf"/>
</dbReference>
<dbReference type="AlphaFoldDB" id="A0A3D8P4M6"/>
<keyword evidence="15" id="KW-0547">Nucleotide-binding</keyword>
<dbReference type="GO" id="GO:0008360">
    <property type="term" value="P:regulation of cell shape"/>
    <property type="evidence" value="ECO:0007669"/>
    <property type="project" value="UniProtKB-KW"/>
</dbReference>
<evidence type="ECO:0000256" key="9">
    <source>
        <dbReference type="ARBA" id="ARBA00056782"/>
    </source>
</evidence>
<comment type="caution">
    <text evidence="20">The sequence shown here is derived from an EMBL/GenBank/DDBJ whole genome shotgun (WGS) entry which is preliminary data.</text>
</comment>
<dbReference type="HAMAP" id="MF_00208">
    <property type="entry name" value="MurE"/>
    <property type="match status" value="1"/>
</dbReference>
<comment type="caution">
    <text evidence="15">Lacks conserved residue(s) required for the propagation of feature annotation.</text>
</comment>
<comment type="catalytic activity">
    <reaction evidence="8 15">
        <text>UDP-N-acetyl-alpha-D-muramoyl-L-alanyl-D-glutamate + meso-2,6-diaminopimelate + ATP = UDP-N-acetyl-alpha-D-muramoyl-L-alanyl-gamma-D-glutamyl-meso-2,6-diaminopimelate + ADP + phosphate + H(+)</text>
        <dbReference type="Rhea" id="RHEA:23676"/>
        <dbReference type="ChEBI" id="CHEBI:15378"/>
        <dbReference type="ChEBI" id="CHEBI:30616"/>
        <dbReference type="ChEBI" id="CHEBI:43474"/>
        <dbReference type="ChEBI" id="CHEBI:57791"/>
        <dbReference type="ChEBI" id="CHEBI:83900"/>
        <dbReference type="ChEBI" id="CHEBI:83905"/>
        <dbReference type="ChEBI" id="CHEBI:456216"/>
        <dbReference type="EC" id="6.3.2.13"/>
    </reaction>
</comment>
<sequence>MEIIVLAAGGELALERIMKLNPTGLAYDSRRVEKGYIFFAIKGLVRDGHDFIPEAVARGAIGVVAEREVEVPPGVVLEVVPNTRRALAWAAAQFYGYPSRKLHVVGVTGTNGKTTTTHLLRSLYQEQGKKVGLIGTLYVKLGEKIFPGERTTPESLDLQSWLARMVEEGIEVAVMEVSSHGLALERVTGVAFDVAVFTNLTQDHLDFHRDLEDYFQAKARLFTELLTGKPGKKLAVINRDDPYGQRLLSLCQGAEVLTYGLRKGEVHALDYELRPEGTRLLANAGGERVEVRLSLPGLFNVYNALAALAVAVGEGMSLDLAARALSRVQAVPGRCERIDEGQDFTVLVDYAHTPDGLLNILRTARDISRGRVIVVFGCGGDRDPSKRPVMGRIAGEHADFVVVTSDNPRSEDPVAIMQAIAQGLAQVAPPSRYLLIADREAAIREAFARARPGDIVILAGKGHENCQIIGDERIPFDDREVARRLLREMKTR</sequence>
<evidence type="ECO:0000256" key="7">
    <source>
        <dbReference type="ARBA" id="ARBA00023316"/>
    </source>
</evidence>
<evidence type="ECO:0000256" key="11">
    <source>
        <dbReference type="ARBA" id="ARBA00072883"/>
    </source>
</evidence>
<dbReference type="SUPFAM" id="SSF63418">
    <property type="entry name" value="MurE/MurF N-terminal domain"/>
    <property type="match status" value="1"/>
</dbReference>
<reference evidence="20 21" key="1">
    <citation type="submission" date="2018-08" db="EMBL/GenBank/DDBJ databases">
        <title>Form III RuBisCO-mediated autotrophy in Thermodesulfobium bacteria.</title>
        <authorList>
            <person name="Toshchakov S.V."/>
            <person name="Kublanov I.V."/>
            <person name="Frolov E."/>
            <person name="Bonch-Osmolovskaya E.A."/>
            <person name="Tourova T.P."/>
            <person name="Chernych N.A."/>
            <person name="Lebedinsky A.V."/>
        </authorList>
    </citation>
    <scope>NUCLEOTIDE SEQUENCE [LARGE SCALE GENOMIC DNA]</scope>
    <source>
        <strain evidence="20 21">SR</strain>
    </source>
</reference>
<dbReference type="Gene3D" id="3.90.190.20">
    <property type="entry name" value="Mur ligase, C-terminal domain"/>
    <property type="match status" value="1"/>
</dbReference>
<dbReference type="InterPro" id="IPR004101">
    <property type="entry name" value="Mur_ligase_C"/>
</dbReference>
<dbReference type="InterPro" id="IPR036615">
    <property type="entry name" value="Mur_ligase_C_dom_sf"/>
</dbReference>
<comment type="subcellular location">
    <subcellularLocation>
        <location evidence="15 16">Cytoplasm</location>
    </subcellularLocation>
</comment>
<evidence type="ECO:0000313" key="20">
    <source>
        <dbReference type="EMBL" id="RDV82898.1"/>
    </source>
</evidence>
<dbReference type="NCBIfam" id="TIGR01085">
    <property type="entry name" value="murE"/>
    <property type="match status" value="1"/>
</dbReference>
<comment type="PTM">
    <text evidence="15">Carboxylation is probably crucial for Mg(2+) binding and, consequently, for the gamma-phosphate positioning of ATP.</text>
</comment>
<dbReference type="GO" id="GO:0071555">
    <property type="term" value="P:cell wall organization"/>
    <property type="evidence" value="ECO:0007669"/>
    <property type="project" value="UniProtKB-KW"/>
</dbReference>
<dbReference type="Proteomes" id="UP000256329">
    <property type="component" value="Unassembled WGS sequence"/>
</dbReference>
<comment type="cofactor">
    <cofactor evidence="15">
        <name>Mg(2+)</name>
        <dbReference type="ChEBI" id="CHEBI:18420"/>
    </cofactor>
</comment>
<evidence type="ECO:0000256" key="8">
    <source>
        <dbReference type="ARBA" id="ARBA00050251"/>
    </source>
</evidence>
<evidence type="ECO:0000256" key="13">
    <source>
        <dbReference type="ARBA" id="ARBA00076158"/>
    </source>
</evidence>
<accession>A0A3D8P4M6</accession>
<comment type="function">
    <text evidence="9 15">Catalyzes the addition of meso-diaminopimelic acid to the nucleotide precursor UDP-N-acetylmuramoyl-L-alanyl-D-glutamate (UMAG) in the biosynthesis of bacterial cell-wall peptidoglycan.</text>
</comment>
<proteinExistence type="inferred from homology"/>
<dbReference type="Gene3D" id="3.40.1190.10">
    <property type="entry name" value="Mur-like, catalytic domain"/>
    <property type="match status" value="1"/>
</dbReference>
<dbReference type="GO" id="GO:0008765">
    <property type="term" value="F:UDP-N-acetylmuramoylalanyl-D-glutamate-2,6-diaminopimelate ligase activity"/>
    <property type="evidence" value="ECO:0007669"/>
    <property type="project" value="UniProtKB-UniRule"/>
</dbReference>